<evidence type="ECO:0000256" key="1">
    <source>
        <dbReference type="SAM" id="Coils"/>
    </source>
</evidence>
<keyword evidence="2" id="KW-1133">Transmembrane helix</keyword>
<keyword evidence="4" id="KW-1185">Reference proteome</keyword>
<reference evidence="3 4" key="1">
    <citation type="submission" date="2013-02" db="EMBL/GenBank/DDBJ databases">
        <title>The Genome Sequence of Acinetobacter schindleri NIPH 900.</title>
        <authorList>
            <consortium name="The Broad Institute Genome Sequencing Platform"/>
            <consortium name="The Broad Institute Genome Sequencing Center for Infectious Disease"/>
            <person name="Cerqueira G."/>
            <person name="Feldgarden M."/>
            <person name="Courvalin P."/>
            <person name="Perichon B."/>
            <person name="Grillot-Courvalin C."/>
            <person name="Clermont D."/>
            <person name="Rocha E."/>
            <person name="Yoon E.-J."/>
            <person name="Nemec A."/>
            <person name="Walker B."/>
            <person name="Young S.K."/>
            <person name="Zeng Q."/>
            <person name="Gargeya S."/>
            <person name="Fitzgerald M."/>
            <person name="Haas B."/>
            <person name="Abouelleil A."/>
            <person name="Alvarado L."/>
            <person name="Arachchi H.M."/>
            <person name="Berlin A.M."/>
            <person name="Chapman S.B."/>
            <person name="Dewar J."/>
            <person name="Goldberg J."/>
            <person name="Griggs A."/>
            <person name="Gujja S."/>
            <person name="Hansen M."/>
            <person name="Howarth C."/>
            <person name="Imamovic A."/>
            <person name="Larimer J."/>
            <person name="McCowan C."/>
            <person name="Murphy C."/>
            <person name="Neiman D."/>
            <person name="Pearson M."/>
            <person name="Priest M."/>
            <person name="Roberts A."/>
            <person name="Saif S."/>
            <person name="Shea T."/>
            <person name="Sisk P."/>
            <person name="Sykes S."/>
            <person name="Wortman J."/>
            <person name="Nusbaum C."/>
            <person name="Birren B."/>
        </authorList>
    </citation>
    <scope>NUCLEOTIDE SEQUENCE [LARGE SCALE GENOMIC DNA]</scope>
    <source>
        <strain evidence="3 4">NIPH 900</strain>
    </source>
</reference>
<dbReference type="AlphaFoldDB" id="N8Y4N2"/>
<dbReference type="HOGENOM" id="CLU_157728_0_0_6"/>
<name>N8Y4N2_9GAMM</name>
<gene>
    <name evidence="3" type="ORF">F965_00518</name>
</gene>
<organism evidence="3 4">
    <name type="scientific">Acinetobacter schindleri NIPH 900</name>
    <dbReference type="NCBI Taxonomy" id="1217675"/>
    <lineage>
        <taxon>Bacteria</taxon>
        <taxon>Pseudomonadati</taxon>
        <taxon>Pseudomonadota</taxon>
        <taxon>Gammaproteobacteria</taxon>
        <taxon>Moraxellales</taxon>
        <taxon>Moraxellaceae</taxon>
        <taxon>Acinetobacter</taxon>
    </lineage>
</organism>
<evidence type="ECO:0000313" key="4">
    <source>
        <dbReference type="Proteomes" id="UP000018438"/>
    </source>
</evidence>
<dbReference type="PATRIC" id="fig|1217675.3.peg.497"/>
<dbReference type="EMBL" id="APPI01000010">
    <property type="protein sequence ID" value="ENV14275.1"/>
    <property type="molecule type" value="Genomic_DNA"/>
</dbReference>
<proteinExistence type="predicted"/>
<dbReference type="RefSeq" id="WP_004812531.1">
    <property type="nucleotide sequence ID" value="NZ_KB849450.1"/>
</dbReference>
<keyword evidence="2" id="KW-0812">Transmembrane</keyword>
<feature type="coiled-coil region" evidence="1">
    <location>
        <begin position="58"/>
        <end position="92"/>
    </location>
</feature>
<dbReference type="Proteomes" id="UP000018438">
    <property type="component" value="Unassembled WGS sequence"/>
</dbReference>
<feature type="transmembrane region" description="Helical" evidence="2">
    <location>
        <begin position="16"/>
        <end position="38"/>
    </location>
</feature>
<sequence length="129" mass="14635">MNPIALALIKEYWKEVAGAIIMLALVITIAILLVTLHFKNIALDNADRACQERIDVIAGEYQENQKRLQDSLNQASADYEKAKSEIKVITENHTTEVIKYIDRPVYNNDCMDDDGLHATNRYIKAINSK</sequence>
<evidence type="ECO:0000313" key="3">
    <source>
        <dbReference type="EMBL" id="ENV14275.1"/>
    </source>
</evidence>
<protein>
    <submittedName>
        <fullName evidence="3">Uncharacterized protein</fullName>
    </submittedName>
</protein>
<accession>N8Y4N2</accession>
<evidence type="ECO:0000256" key="2">
    <source>
        <dbReference type="SAM" id="Phobius"/>
    </source>
</evidence>
<keyword evidence="1" id="KW-0175">Coiled coil</keyword>
<comment type="caution">
    <text evidence="3">The sequence shown here is derived from an EMBL/GenBank/DDBJ whole genome shotgun (WGS) entry which is preliminary data.</text>
</comment>
<keyword evidence="2" id="KW-0472">Membrane</keyword>